<dbReference type="PANTHER" id="PTHR43685:SF2">
    <property type="entry name" value="GLYCOSYLTRANSFERASE 2-LIKE DOMAIN-CONTAINING PROTEIN"/>
    <property type="match status" value="1"/>
</dbReference>
<dbReference type="Proteomes" id="UP000243540">
    <property type="component" value="Unassembled WGS sequence"/>
</dbReference>
<sequence>MKVSILWEPFLFSQLILSILRFTVEKGERMPRTPLHIPAMSIVIPSYNVASYVEASLQSAMSQTLKDIEILVVDDGSTDSTASLIRSVTSHDNRVKIISLPENKGRHSARLAGVLHSRGKFIIFLDADDTIEPATCEILSSFIAHHPDADIIRYGTSLELDNSEDADVTQNLEALLNASMGTLHDIQILQSSFNAPHSPWIPWNLITSAFRGGLIREAFRTLEDIRLNKLEDAYEYFAICSHAHTLYSLTEVKGLRYHFGRGISGRSRVEIDRFAEEQQQAYDVDAAVQRYTQNSSHSFLEQAAQHFHERALMIVTDDFVTRLDHASHERGLATLQMTWGLTDTYKGLSEHIFGHIKLEYDSQNYPLSEQYIHWKKLFALSTQHLPEADKQAIPAYRTTLELIHTIEKRAEKRTEELVQERERNEYEERERLRLEYEESLRILKSGTRRRAIFERLFPLDTRRREIVRYLAKIILRR</sequence>
<dbReference type="Gene3D" id="3.90.550.10">
    <property type="entry name" value="Spore Coat Polysaccharide Biosynthesis Protein SpsA, Chain A"/>
    <property type="match status" value="1"/>
</dbReference>
<evidence type="ECO:0000259" key="1">
    <source>
        <dbReference type="Pfam" id="PF00535"/>
    </source>
</evidence>
<dbReference type="Pfam" id="PF00535">
    <property type="entry name" value="Glycos_transf_2"/>
    <property type="match status" value="1"/>
</dbReference>
<protein>
    <recommendedName>
        <fullName evidence="1">Glycosyltransferase 2-like domain-containing protein</fullName>
    </recommendedName>
</protein>
<evidence type="ECO:0000313" key="2">
    <source>
        <dbReference type="EMBL" id="OTA29604.1"/>
    </source>
</evidence>
<dbReference type="InterPro" id="IPR050834">
    <property type="entry name" value="Glycosyltransf_2"/>
</dbReference>
<organism evidence="2 3">
    <name type="scientific">Alloscardovia macacae</name>
    <dbReference type="NCBI Taxonomy" id="1160091"/>
    <lineage>
        <taxon>Bacteria</taxon>
        <taxon>Bacillati</taxon>
        <taxon>Actinomycetota</taxon>
        <taxon>Actinomycetes</taxon>
        <taxon>Bifidobacteriales</taxon>
        <taxon>Bifidobacteriaceae</taxon>
        <taxon>Alloscardovia</taxon>
    </lineage>
</organism>
<gene>
    <name evidence="2" type="ORF">B9T39_03100</name>
</gene>
<dbReference type="InterPro" id="IPR029044">
    <property type="entry name" value="Nucleotide-diphossugar_trans"/>
</dbReference>
<dbReference type="PANTHER" id="PTHR43685">
    <property type="entry name" value="GLYCOSYLTRANSFERASE"/>
    <property type="match status" value="1"/>
</dbReference>
<dbReference type="InterPro" id="IPR001173">
    <property type="entry name" value="Glyco_trans_2-like"/>
</dbReference>
<dbReference type="STRING" id="1160091.B9T39_03100"/>
<evidence type="ECO:0000313" key="3">
    <source>
        <dbReference type="Proteomes" id="UP000243540"/>
    </source>
</evidence>
<dbReference type="AlphaFoldDB" id="A0A1Y2T126"/>
<name>A0A1Y2T126_9BIFI</name>
<dbReference type="EMBL" id="NEKC01000005">
    <property type="protein sequence ID" value="OTA29604.1"/>
    <property type="molecule type" value="Genomic_DNA"/>
</dbReference>
<comment type="caution">
    <text evidence="2">The sequence shown here is derived from an EMBL/GenBank/DDBJ whole genome shotgun (WGS) entry which is preliminary data.</text>
</comment>
<dbReference type="SUPFAM" id="SSF53448">
    <property type="entry name" value="Nucleotide-diphospho-sugar transferases"/>
    <property type="match status" value="1"/>
</dbReference>
<proteinExistence type="predicted"/>
<feature type="domain" description="Glycosyltransferase 2-like" evidence="1">
    <location>
        <begin position="41"/>
        <end position="153"/>
    </location>
</feature>
<reference evidence="2 3" key="1">
    <citation type="submission" date="2017-04" db="EMBL/GenBank/DDBJ databases">
        <title>Draft genome sequences of Alloscardovia macacae UMA81211 and UMA81212 isolated from the feces of a rhesus macaque (Macaca mulatta).</title>
        <authorList>
            <person name="Albert K."/>
            <person name="Sela D.A."/>
        </authorList>
    </citation>
    <scope>NUCLEOTIDE SEQUENCE [LARGE SCALE GENOMIC DNA]</scope>
    <source>
        <strain evidence="2 3">UMA81212</strain>
    </source>
</reference>
<accession>A0A1Y2T126</accession>
<dbReference type="CDD" id="cd00761">
    <property type="entry name" value="Glyco_tranf_GTA_type"/>
    <property type="match status" value="1"/>
</dbReference>